<accession>A0A3N1MBW7</accession>
<dbReference type="PANTHER" id="PTHR11908:SF132">
    <property type="entry name" value="ALDEHYDE OXIDASE 1-RELATED"/>
    <property type="match status" value="1"/>
</dbReference>
<reference evidence="4 5" key="1">
    <citation type="submission" date="2018-11" db="EMBL/GenBank/DDBJ databases">
        <title>Genomic Encyclopedia of Type Strains, Phase IV (KMG-IV): sequencing the most valuable type-strain genomes for metagenomic binning, comparative biology and taxonomic classification.</title>
        <authorList>
            <person name="Goeker M."/>
        </authorList>
    </citation>
    <scope>NUCLEOTIDE SEQUENCE [LARGE SCALE GENOMIC DNA]</scope>
    <source>
        <strain evidence="4 5">DSM 5900</strain>
    </source>
</reference>
<name>A0A3N1MBW7_9PROT</name>
<dbReference type="InterPro" id="IPR036856">
    <property type="entry name" value="Ald_Oxase/Xan_DH_a/b_sf"/>
</dbReference>
<dbReference type="Pfam" id="PF20256">
    <property type="entry name" value="MoCoBD_2"/>
    <property type="match status" value="1"/>
</dbReference>
<dbReference type="RefSeq" id="WP_123689502.1">
    <property type="nucleotide sequence ID" value="NZ_AP019700.1"/>
</dbReference>
<dbReference type="SUPFAM" id="SSF56003">
    <property type="entry name" value="Molybdenum cofactor-binding domain"/>
    <property type="match status" value="1"/>
</dbReference>
<evidence type="ECO:0000313" key="5">
    <source>
        <dbReference type="Proteomes" id="UP000278222"/>
    </source>
</evidence>
<keyword evidence="5" id="KW-1185">Reference proteome</keyword>
<feature type="domain" description="Aldehyde oxidase/xanthine dehydrogenase a/b hammerhead" evidence="3">
    <location>
        <begin position="20"/>
        <end position="140"/>
    </location>
</feature>
<dbReference type="Pfam" id="PF02738">
    <property type="entry name" value="MoCoBD_1"/>
    <property type="match status" value="1"/>
</dbReference>
<evidence type="ECO:0000256" key="1">
    <source>
        <dbReference type="ARBA" id="ARBA00022505"/>
    </source>
</evidence>
<keyword evidence="2" id="KW-0560">Oxidoreductase</keyword>
<keyword evidence="1" id="KW-0500">Molybdenum</keyword>
<evidence type="ECO:0000313" key="4">
    <source>
        <dbReference type="EMBL" id="ROQ00197.1"/>
    </source>
</evidence>
<dbReference type="Pfam" id="PF01315">
    <property type="entry name" value="Ald_Xan_dh_C"/>
    <property type="match status" value="1"/>
</dbReference>
<dbReference type="SMART" id="SM01008">
    <property type="entry name" value="Ald_Xan_dh_C"/>
    <property type="match status" value="1"/>
</dbReference>
<dbReference type="InterPro" id="IPR000674">
    <property type="entry name" value="Ald_Oxase/Xan_DH_a/b"/>
</dbReference>
<comment type="caution">
    <text evidence="4">The sequence shown here is derived from an EMBL/GenBank/DDBJ whole genome shotgun (WGS) entry which is preliminary data.</text>
</comment>
<dbReference type="Proteomes" id="UP000278222">
    <property type="component" value="Unassembled WGS sequence"/>
</dbReference>
<dbReference type="AlphaFoldDB" id="A0A3N1MBW7"/>
<dbReference type="Gene3D" id="3.30.365.10">
    <property type="entry name" value="Aldehyde oxidase/xanthine dehydrogenase, molybdopterin binding domain"/>
    <property type="match status" value="4"/>
</dbReference>
<dbReference type="SUPFAM" id="SSF54665">
    <property type="entry name" value="CO dehydrogenase molybdoprotein N-domain-like"/>
    <property type="match status" value="1"/>
</dbReference>
<dbReference type="InterPro" id="IPR037165">
    <property type="entry name" value="AldOxase/xan_DH_Mopterin-bd_sf"/>
</dbReference>
<dbReference type="GO" id="GO:0016491">
    <property type="term" value="F:oxidoreductase activity"/>
    <property type="evidence" value="ECO:0007669"/>
    <property type="project" value="UniProtKB-KW"/>
</dbReference>
<dbReference type="EMBL" id="RJKX01000013">
    <property type="protein sequence ID" value="ROQ00197.1"/>
    <property type="molecule type" value="Genomic_DNA"/>
</dbReference>
<evidence type="ECO:0000256" key="2">
    <source>
        <dbReference type="ARBA" id="ARBA00023002"/>
    </source>
</evidence>
<dbReference type="InterPro" id="IPR046867">
    <property type="entry name" value="AldOxase/xan_DH_MoCoBD2"/>
</dbReference>
<dbReference type="InterPro" id="IPR016208">
    <property type="entry name" value="Ald_Oxase/xanthine_DH-like"/>
</dbReference>
<dbReference type="PANTHER" id="PTHR11908">
    <property type="entry name" value="XANTHINE DEHYDROGENASE"/>
    <property type="match status" value="1"/>
</dbReference>
<protein>
    <submittedName>
        <fullName evidence="4">Carbon-monoxide dehydrogenase large subunit</fullName>
    </submittedName>
</protein>
<evidence type="ECO:0000259" key="3">
    <source>
        <dbReference type="SMART" id="SM01008"/>
    </source>
</evidence>
<gene>
    <name evidence="4" type="ORF">EDC65_1993</name>
</gene>
<sequence length="778" mass="82470">MGQFGMGQAVRRVEDLRLLTGNGRYTDDISLPRQTVAHILRSPHAHAVINSIDTTAAKAAPGVLGVFTCADLRADGVGDLPCLAPLTSIDGTPSVSPPRPALADGRVRHVGDAVVLIVAETMAQARDAAELVEIDYDQLPAATDTGSAGDADQPQVWDQAPGNLCFDWAQGDEEGVAQAFAKAHKTVSVEVVNNRLVVNSMEPRGAIGDFQKGDGRYVLHTSSQGPHLIRSQLAGAIFKVPDHRVRVVTQDVGGGFGMKIFLYPEHVLVTWAAKKVGRPVKWISERQEAFLSDTQGRDNVTRADMALDAEGRFLALKVETRANLGAHLSNFAPYIPTYAGTGMLAGVYSTPIIHVRVKGLFTHTTPVDAYRGAGRPEAAYLVERLADVAADAMGISPAEIRRRNFIPGALMPFRTALGITYDSGEFQQNMEDALKLGDWDGFEARRAAAATKGKLRGIGLATYIEQCGGGEDEAATVRFDPSGSVTVLVGNQSNGQGHETAYAQIVADALSVPFESVRVLQGDSDVVYFGRGTGGSRALPVGGSAVQRAVEKIVEKAKKVAAHMMETATADIEFKDGVFQIAGTDRKVGIQEVVQTAFNPGALGDVEPGLSEVAHFTPAGATFPNGCHVCELEVDPETGNVEIVRYTVVDDFGRVVNPMMLAGQVHGGIAQGVGQALYESTVYDGGSGQLVTGSLMDYALPRADNLPMVQFAWNVVPCRNNPLGVKGSGEAGAIGAPPAVINAIVDALRHLGVNHIDMPATPQRLWSILQGAKKQQAA</sequence>
<organism evidence="4 5">
    <name type="scientific">Stella humosa</name>
    <dbReference type="NCBI Taxonomy" id="94"/>
    <lineage>
        <taxon>Bacteria</taxon>
        <taxon>Pseudomonadati</taxon>
        <taxon>Pseudomonadota</taxon>
        <taxon>Alphaproteobacteria</taxon>
        <taxon>Rhodospirillales</taxon>
        <taxon>Stellaceae</taxon>
        <taxon>Stella</taxon>
    </lineage>
</organism>
<dbReference type="GO" id="GO:0005506">
    <property type="term" value="F:iron ion binding"/>
    <property type="evidence" value="ECO:0007669"/>
    <property type="project" value="InterPro"/>
</dbReference>
<dbReference type="InterPro" id="IPR008274">
    <property type="entry name" value="AldOxase/xan_DH_MoCoBD1"/>
</dbReference>
<dbReference type="Gene3D" id="3.90.1170.50">
    <property type="entry name" value="Aldehyde oxidase/xanthine dehydrogenase, a/b hammerhead"/>
    <property type="match status" value="1"/>
</dbReference>
<dbReference type="OrthoDB" id="7374166at2"/>
<proteinExistence type="predicted"/>